<dbReference type="GO" id="GO:0005576">
    <property type="term" value="C:extracellular region"/>
    <property type="evidence" value="ECO:0007669"/>
    <property type="project" value="UniProtKB-SubCell"/>
</dbReference>
<evidence type="ECO:0000313" key="4">
    <source>
        <dbReference type="EMBL" id="AOY80276.2"/>
    </source>
</evidence>
<organism evidence="4">
    <name type="scientific">Moorena producens (strain JHB)</name>
    <dbReference type="NCBI Taxonomy" id="1454205"/>
    <lineage>
        <taxon>Bacteria</taxon>
        <taxon>Bacillati</taxon>
        <taxon>Cyanobacteriota</taxon>
        <taxon>Cyanophyceae</taxon>
        <taxon>Coleofasciculales</taxon>
        <taxon>Coleofasciculaceae</taxon>
        <taxon>Moorena</taxon>
    </lineage>
</organism>
<dbReference type="PANTHER" id="PTHR38340">
    <property type="entry name" value="S-LAYER PROTEIN"/>
    <property type="match status" value="1"/>
</dbReference>
<dbReference type="GO" id="GO:0005509">
    <property type="term" value="F:calcium ion binding"/>
    <property type="evidence" value="ECO:0007669"/>
    <property type="project" value="InterPro"/>
</dbReference>
<keyword evidence="2" id="KW-0964">Secreted</keyword>
<dbReference type="AlphaFoldDB" id="A0A1D9FY18"/>
<dbReference type="InterPro" id="IPR018511">
    <property type="entry name" value="Hemolysin-typ_Ca-bd_CS"/>
</dbReference>
<protein>
    <submittedName>
        <fullName evidence="4">Calcium-binding protein</fullName>
    </submittedName>
</protein>
<evidence type="ECO:0000256" key="3">
    <source>
        <dbReference type="SAM" id="MobiDB-lite"/>
    </source>
</evidence>
<dbReference type="EMBL" id="CP017708">
    <property type="protein sequence ID" value="AOY80276.2"/>
    <property type="molecule type" value="Genomic_DNA"/>
</dbReference>
<evidence type="ECO:0000256" key="1">
    <source>
        <dbReference type="ARBA" id="ARBA00004613"/>
    </source>
</evidence>
<dbReference type="Proteomes" id="UP000176944">
    <property type="component" value="Chromosome"/>
</dbReference>
<name>A0A1D9FY18_MOOP1</name>
<proteinExistence type="predicted"/>
<accession>A0A1D9FY18</accession>
<comment type="subcellular location">
    <subcellularLocation>
        <location evidence="1">Secreted</location>
    </subcellularLocation>
</comment>
<gene>
    <name evidence="4" type="ORF">BJP36_10440</name>
</gene>
<feature type="region of interest" description="Disordered" evidence="3">
    <location>
        <begin position="45"/>
        <end position="70"/>
    </location>
</feature>
<dbReference type="PRINTS" id="PR00313">
    <property type="entry name" value="CABNDNGRPT"/>
</dbReference>
<dbReference type="InterPro" id="IPR001343">
    <property type="entry name" value="Hemolysn_Ca-bd"/>
</dbReference>
<reference evidence="4" key="2">
    <citation type="submission" date="2022-10" db="EMBL/GenBank/DDBJ databases">
        <authorList>
            <person name="Ngo T.-E."/>
        </authorList>
    </citation>
    <scope>NUCLEOTIDE SEQUENCE</scope>
    <source>
        <strain evidence="4">JHB</strain>
    </source>
</reference>
<dbReference type="PROSITE" id="PS00330">
    <property type="entry name" value="HEMOLYSIN_CALCIUM"/>
    <property type="match status" value="2"/>
</dbReference>
<dbReference type="SUPFAM" id="SSF51120">
    <property type="entry name" value="beta-Roll"/>
    <property type="match status" value="2"/>
</dbReference>
<dbReference type="InterPro" id="IPR050557">
    <property type="entry name" value="RTX_toxin/Mannuronan_C5-epim"/>
</dbReference>
<dbReference type="Gene3D" id="2.150.10.10">
    <property type="entry name" value="Serralysin-like metalloprotease, C-terminal"/>
    <property type="match status" value="2"/>
</dbReference>
<sequence length="189" mass="18953">MAQGADQLIGTIDADLINGFGGNDTIAGALGNDILFGGNGDDILRGDNNSRSPDGKAGGDDIIYGGSGSDRIGGKSGNDSLYGGFGDDQLWGDAGDDLLSGGLGNDTLTGDNFSNGSGSDTFVLEIGEGTDTITDFELGTDFIGLGNGLSFGEVSITSDSNNSLINVGDGTLAVVLGVTTLAERDFVIL</sequence>
<dbReference type="PANTHER" id="PTHR38340:SF1">
    <property type="entry name" value="S-LAYER PROTEIN"/>
    <property type="match status" value="1"/>
</dbReference>
<dbReference type="InterPro" id="IPR011049">
    <property type="entry name" value="Serralysin-like_metalloprot_C"/>
</dbReference>
<reference evidence="4" key="1">
    <citation type="journal article" date="2017" name="Proc. Natl. Acad. Sci. U.S.A.">
        <title>Comparative genomics uncovers the prolific and distinctive metabolic potential of the cyanobacterial genus Moorea.</title>
        <authorList>
            <person name="Leao T."/>
            <person name="Castelao G."/>
            <person name="Korobeynikov A."/>
            <person name="Monroe E.A."/>
            <person name="Podell S."/>
            <person name="Glukhov E."/>
            <person name="Allen E.E."/>
            <person name="Gerwick W.H."/>
            <person name="Gerwick L."/>
        </authorList>
    </citation>
    <scope>NUCLEOTIDE SEQUENCE</scope>
    <source>
        <strain evidence="4">JHB</strain>
    </source>
</reference>
<dbReference type="Pfam" id="PF00353">
    <property type="entry name" value="HemolysinCabind"/>
    <property type="match status" value="2"/>
</dbReference>
<evidence type="ECO:0000256" key="2">
    <source>
        <dbReference type="ARBA" id="ARBA00022525"/>
    </source>
</evidence>